<dbReference type="AlphaFoldDB" id="W6ZBT8"/>
<feature type="chain" id="PRO_5004887348" evidence="1">
    <location>
        <begin position="19"/>
        <end position="62"/>
    </location>
</feature>
<evidence type="ECO:0000313" key="2">
    <source>
        <dbReference type="EMBL" id="EUC44909.1"/>
    </source>
</evidence>
<gene>
    <name evidence="2" type="ORF">COCMIDRAFT_97031</name>
</gene>
<dbReference type="RefSeq" id="XP_007688615.1">
    <property type="nucleotide sequence ID" value="XM_007690425.1"/>
</dbReference>
<sequence length="62" mass="6572">MKYFTLAMITTLVAFATAHPATQGSGQPVFACSRICAGSTLTCPKGQFVQKTGDCYTCCQKS</sequence>
<evidence type="ECO:0000313" key="3">
    <source>
        <dbReference type="Proteomes" id="UP000054032"/>
    </source>
</evidence>
<dbReference type="HOGENOM" id="CLU_2996219_0_0_1"/>
<dbReference type="OrthoDB" id="3693782at2759"/>
<dbReference type="GeneID" id="19128971"/>
<accession>W6ZBT8</accession>
<dbReference type="Proteomes" id="UP000054032">
    <property type="component" value="Unassembled WGS sequence"/>
</dbReference>
<dbReference type="EMBL" id="KI963995">
    <property type="protein sequence ID" value="EUC44909.1"/>
    <property type="molecule type" value="Genomic_DNA"/>
</dbReference>
<protein>
    <submittedName>
        <fullName evidence="2">Uncharacterized protein</fullName>
    </submittedName>
</protein>
<keyword evidence="3" id="KW-1185">Reference proteome</keyword>
<keyword evidence="1" id="KW-0732">Signal</keyword>
<organism evidence="2 3">
    <name type="scientific">Bipolaris oryzae ATCC 44560</name>
    <dbReference type="NCBI Taxonomy" id="930090"/>
    <lineage>
        <taxon>Eukaryota</taxon>
        <taxon>Fungi</taxon>
        <taxon>Dikarya</taxon>
        <taxon>Ascomycota</taxon>
        <taxon>Pezizomycotina</taxon>
        <taxon>Dothideomycetes</taxon>
        <taxon>Pleosporomycetidae</taxon>
        <taxon>Pleosporales</taxon>
        <taxon>Pleosporineae</taxon>
        <taxon>Pleosporaceae</taxon>
        <taxon>Bipolaris</taxon>
    </lineage>
</organism>
<name>W6ZBT8_COCMI</name>
<dbReference type="KEGG" id="bor:COCMIDRAFT_97031"/>
<reference evidence="2 3" key="1">
    <citation type="journal article" date="2013" name="PLoS Genet.">
        <title>Comparative genome structure, secondary metabolite, and effector coding capacity across Cochliobolus pathogens.</title>
        <authorList>
            <person name="Condon B.J."/>
            <person name="Leng Y."/>
            <person name="Wu D."/>
            <person name="Bushley K.E."/>
            <person name="Ohm R.A."/>
            <person name="Otillar R."/>
            <person name="Martin J."/>
            <person name="Schackwitz W."/>
            <person name="Grimwood J."/>
            <person name="MohdZainudin N."/>
            <person name="Xue C."/>
            <person name="Wang R."/>
            <person name="Manning V.A."/>
            <person name="Dhillon B."/>
            <person name="Tu Z.J."/>
            <person name="Steffenson B.J."/>
            <person name="Salamov A."/>
            <person name="Sun H."/>
            <person name="Lowry S."/>
            <person name="LaButti K."/>
            <person name="Han J."/>
            <person name="Copeland A."/>
            <person name="Lindquist E."/>
            <person name="Barry K."/>
            <person name="Schmutz J."/>
            <person name="Baker S.E."/>
            <person name="Ciuffetti L.M."/>
            <person name="Grigoriev I.V."/>
            <person name="Zhong S."/>
            <person name="Turgeon B.G."/>
        </authorList>
    </citation>
    <scope>NUCLEOTIDE SEQUENCE [LARGE SCALE GENOMIC DNA]</scope>
    <source>
        <strain evidence="2 3">ATCC 44560</strain>
    </source>
</reference>
<evidence type="ECO:0000256" key="1">
    <source>
        <dbReference type="SAM" id="SignalP"/>
    </source>
</evidence>
<proteinExistence type="predicted"/>
<feature type="signal peptide" evidence="1">
    <location>
        <begin position="1"/>
        <end position="18"/>
    </location>
</feature>